<protein>
    <recommendedName>
        <fullName evidence="10">Fringe-like glycosyltransferase domain-containing protein</fullName>
    </recommendedName>
</protein>
<sequence>MLNGREGSLLGASWACRRMLRFVLIIVVSATFVALLWPSSEPQNTVLGRANITISSDIKCELNLDMLHKLHVRKVGQYIRREIVVDVTDDPVPMTQRLDQAFMDLKPPKEPITDMQDGPHDSCSIPIPVAVQVPKPPKMVDASHIDFGVATSVERLNESLDQMAHWAGYTRTRIFALVEPEETPNAIERVRAKADALGINLIVTESDDDFLTRYFALISLLESHTREQTKWACMIDDDTFFLSMSDLVETLSHYDHTKSIYMGGVSEGVPQISVFGLIAFGGGGIFLSRPLLRELDSVSGECQQMPLTGDRRVANCVYQYTTTRLTIEHRLHQLDLMRDASGFFESGREPPLSVHHWKSWFKADMPKLGVISEICGDTCLLRRWHFSDGWILTNGYSIIHYSWDPEPGDVTMEKTWESHNGATNENYLHELGPLRNKDVDKVTYQLRDAVLEPNGRVTQWYVRPHYKGDRVLELSWRKR</sequence>
<comment type="caution">
    <text evidence="11">The sequence shown here is derived from an EMBL/GenBank/DDBJ whole genome shotgun (WGS) entry which is preliminary data.</text>
</comment>
<evidence type="ECO:0000256" key="2">
    <source>
        <dbReference type="ARBA" id="ARBA00022676"/>
    </source>
</evidence>
<dbReference type="GeneID" id="81392411"/>
<feature type="transmembrane region" description="Helical" evidence="9">
    <location>
        <begin position="20"/>
        <end position="37"/>
    </location>
</feature>
<name>A0A9W9KG61_9EURO</name>
<feature type="domain" description="Fringe-like glycosyltransferase" evidence="10">
    <location>
        <begin position="198"/>
        <end position="333"/>
    </location>
</feature>
<evidence type="ECO:0000313" key="12">
    <source>
        <dbReference type="Proteomes" id="UP001141434"/>
    </source>
</evidence>
<keyword evidence="4 9" id="KW-0812">Transmembrane</keyword>
<evidence type="ECO:0000256" key="3">
    <source>
        <dbReference type="ARBA" id="ARBA00022679"/>
    </source>
</evidence>
<evidence type="ECO:0000256" key="1">
    <source>
        <dbReference type="ARBA" id="ARBA00004606"/>
    </source>
</evidence>
<dbReference type="Proteomes" id="UP001141434">
    <property type="component" value="Unassembled WGS sequence"/>
</dbReference>
<keyword evidence="7 9" id="KW-0472">Membrane</keyword>
<reference evidence="11" key="1">
    <citation type="submission" date="2022-11" db="EMBL/GenBank/DDBJ databases">
        <authorList>
            <person name="Petersen C."/>
        </authorList>
    </citation>
    <scope>NUCLEOTIDE SEQUENCE</scope>
    <source>
        <strain evidence="11">IBT 34128</strain>
    </source>
</reference>
<keyword evidence="5" id="KW-0735">Signal-anchor</keyword>
<dbReference type="GO" id="GO:0016020">
    <property type="term" value="C:membrane"/>
    <property type="evidence" value="ECO:0007669"/>
    <property type="project" value="UniProtKB-SubCell"/>
</dbReference>
<dbReference type="EMBL" id="JAPMSZ010000004">
    <property type="protein sequence ID" value="KAJ5105314.1"/>
    <property type="molecule type" value="Genomic_DNA"/>
</dbReference>
<evidence type="ECO:0000256" key="8">
    <source>
        <dbReference type="ARBA" id="ARBA00037847"/>
    </source>
</evidence>
<dbReference type="InterPro" id="IPR003378">
    <property type="entry name" value="Fringe-like_glycosylTrfase"/>
</dbReference>
<dbReference type="GO" id="GO:0016757">
    <property type="term" value="F:glycosyltransferase activity"/>
    <property type="evidence" value="ECO:0007669"/>
    <property type="project" value="UniProtKB-KW"/>
</dbReference>
<dbReference type="RefSeq" id="XP_056514310.1">
    <property type="nucleotide sequence ID" value="XM_056653243.1"/>
</dbReference>
<keyword evidence="2" id="KW-0328">Glycosyltransferase</keyword>
<evidence type="ECO:0000256" key="9">
    <source>
        <dbReference type="SAM" id="Phobius"/>
    </source>
</evidence>
<dbReference type="OrthoDB" id="414175at2759"/>
<keyword evidence="6 9" id="KW-1133">Transmembrane helix</keyword>
<evidence type="ECO:0000256" key="6">
    <source>
        <dbReference type="ARBA" id="ARBA00022989"/>
    </source>
</evidence>
<dbReference type="Pfam" id="PF02434">
    <property type="entry name" value="Fringe"/>
    <property type="match status" value="1"/>
</dbReference>
<gene>
    <name evidence="11" type="ORF">NUU61_002661</name>
</gene>
<dbReference type="Gene3D" id="3.90.550.50">
    <property type="match status" value="1"/>
</dbReference>
<evidence type="ECO:0000256" key="4">
    <source>
        <dbReference type="ARBA" id="ARBA00022692"/>
    </source>
</evidence>
<dbReference type="PANTHER" id="PTHR10811">
    <property type="entry name" value="FRINGE-RELATED"/>
    <property type="match status" value="1"/>
</dbReference>
<organism evidence="11 12">
    <name type="scientific">Penicillium alfredii</name>
    <dbReference type="NCBI Taxonomy" id="1506179"/>
    <lineage>
        <taxon>Eukaryota</taxon>
        <taxon>Fungi</taxon>
        <taxon>Dikarya</taxon>
        <taxon>Ascomycota</taxon>
        <taxon>Pezizomycotina</taxon>
        <taxon>Eurotiomycetes</taxon>
        <taxon>Eurotiomycetidae</taxon>
        <taxon>Eurotiales</taxon>
        <taxon>Aspergillaceae</taxon>
        <taxon>Penicillium</taxon>
    </lineage>
</organism>
<dbReference type="AlphaFoldDB" id="A0A9W9KG61"/>
<evidence type="ECO:0000259" key="10">
    <source>
        <dbReference type="Pfam" id="PF02434"/>
    </source>
</evidence>
<evidence type="ECO:0000256" key="5">
    <source>
        <dbReference type="ARBA" id="ARBA00022968"/>
    </source>
</evidence>
<accession>A0A9W9KG61</accession>
<dbReference type="GO" id="GO:0012505">
    <property type="term" value="C:endomembrane system"/>
    <property type="evidence" value="ECO:0007669"/>
    <property type="project" value="UniProtKB-SubCell"/>
</dbReference>
<evidence type="ECO:0000256" key="7">
    <source>
        <dbReference type="ARBA" id="ARBA00023136"/>
    </source>
</evidence>
<comment type="subcellular location">
    <subcellularLocation>
        <location evidence="8">Endomembrane system</location>
        <topology evidence="8">Single-pass membrane protein</topology>
    </subcellularLocation>
    <subcellularLocation>
        <location evidence="1">Membrane</location>
        <topology evidence="1">Single-pass type II membrane protein</topology>
    </subcellularLocation>
</comment>
<keyword evidence="12" id="KW-1185">Reference proteome</keyword>
<keyword evidence="3" id="KW-0808">Transferase</keyword>
<proteinExistence type="predicted"/>
<reference evidence="11" key="2">
    <citation type="journal article" date="2023" name="IMA Fungus">
        <title>Comparative genomic study of the Penicillium genus elucidates a diverse pangenome and 15 lateral gene transfer events.</title>
        <authorList>
            <person name="Petersen C."/>
            <person name="Sorensen T."/>
            <person name="Nielsen M.R."/>
            <person name="Sondergaard T.E."/>
            <person name="Sorensen J.L."/>
            <person name="Fitzpatrick D.A."/>
            <person name="Frisvad J.C."/>
            <person name="Nielsen K.L."/>
        </authorList>
    </citation>
    <scope>NUCLEOTIDE SEQUENCE</scope>
    <source>
        <strain evidence="11">IBT 34128</strain>
    </source>
</reference>
<evidence type="ECO:0000313" key="11">
    <source>
        <dbReference type="EMBL" id="KAJ5105314.1"/>
    </source>
</evidence>